<evidence type="ECO:0000259" key="1">
    <source>
        <dbReference type="Pfam" id="PF09084"/>
    </source>
</evidence>
<keyword evidence="3" id="KW-1185">Reference proteome</keyword>
<evidence type="ECO:0000313" key="3">
    <source>
        <dbReference type="Proteomes" id="UP000294919"/>
    </source>
</evidence>
<reference evidence="2 3" key="1">
    <citation type="submission" date="2019-03" db="EMBL/GenBank/DDBJ databases">
        <title>Genomic Encyclopedia of Type Strains, Phase IV (KMG-IV): sequencing the most valuable type-strain genomes for metagenomic binning, comparative biology and taxonomic classification.</title>
        <authorList>
            <person name="Goeker M."/>
        </authorList>
    </citation>
    <scope>NUCLEOTIDE SEQUENCE [LARGE SCALE GENOMIC DNA]</scope>
    <source>
        <strain evidence="2 3">DSM 102940</strain>
    </source>
</reference>
<dbReference type="EMBL" id="SLWV01000044">
    <property type="protein sequence ID" value="TCO68489.1"/>
    <property type="molecule type" value="Genomic_DNA"/>
</dbReference>
<dbReference type="Gene3D" id="3.40.190.10">
    <property type="entry name" value="Periplasmic binding protein-like II"/>
    <property type="match status" value="1"/>
</dbReference>
<dbReference type="RefSeq" id="WP_132248206.1">
    <property type="nucleotide sequence ID" value="NZ_SLWV01000044.1"/>
</dbReference>
<accession>A0A4R2KDZ9</accession>
<dbReference type="AlphaFoldDB" id="A0A4R2KDZ9"/>
<feature type="domain" description="SsuA/THI5-like" evidence="1">
    <location>
        <begin position="44"/>
        <end position="80"/>
    </location>
</feature>
<dbReference type="SUPFAM" id="SSF53850">
    <property type="entry name" value="Periplasmic binding protein-like II"/>
    <property type="match status" value="1"/>
</dbReference>
<proteinExistence type="predicted"/>
<dbReference type="InterPro" id="IPR015168">
    <property type="entry name" value="SsuA/THI5"/>
</dbReference>
<evidence type="ECO:0000313" key="2">
    <source>
        <dbReference type="EMBL" id="TCO68489.1"/>
    </source>
</evidence>
<dbReference type="Proteomes" id="UP000294919">
    <property type="component" value="Unassembled WGS sequence"/>
</dbReference>
<protein>
    <submittedName>
        <fullName evidence="2">NMT1/THI5 like protein</fullName>
    </submittedName>
</protein>
<gene>
    <name evidence="2" type="ORF">EV214_14411</name>
</gene>
<sequence>MKNMKKICFVLSLIFLLSITLTGCGEKMLTKVTVAEVTHSVFYAPQYVAITEGFFEKEGLEVSLINGQGADKTMTALLSDHVT</sequence>
<name>A0A4R2KDZ9_9FIRM</name>
<dbReference type="Pfam" id="PF09084">
    <property type="entry name" value="NMT1"/>
    <property type="match status" value="1"/>
</dbReference>
<dbReference type="PROSITE" id="PS51257">
    <property type="entry name" value="PROKAR_LIPOPROTEIN"/>
    <property type="match status" value="1"/>
</dbReference>
<organism evidence="2 3">
    <name type="scientific">Marinisporobacter balticus</name>
    <dbReference type="NCBI Taxonomy" id="2018667"/>
    <lineage>
        <taxon>Bacteria</taxon>
        <taxon>Bacillati</taxon>
        <taxon>Bacillota</taxon>
        <taxon>Clostridia</taxon>
        <taxon>Peptostreptococcales</taxon>
        <taxon>Thermotaleaceae</taxon>
        <taxon>Marinisporobacter</taxon>
    </lineage>
</organism>
<dbReference type="OrthoDB" id="9802202at2"/>
<comment type="caution">
    <text evidence="2">The sequence shown here is derived from an EMBL/GenBank/DDBJ whole genome shotgun (WGS) entry which is preliminary data.</text>
</comment>